<dbReference type="Proteomes" id="UP000534870">
    <property type="component" value="Unassembled WGS sequence"/>
</dbReference>
<dbReference type="AlphaFoldDB" id="A0A7Y7M8H3"/>
<proteinExistence type="predicted"/>
<keyword evidence="1" id="KW-1133">Transmembrane helix</keyword>
<dbReference type="Proteomes" id="UP001449795">
    <property type="component" value="Chromosome"/>
</dbReference>
<evidence type="ECO:0000313" key="2">
    <source>
        <dbReference type="EMBL" id="NVN12263.1"/>
    </source>
</evidence>
<feature type="transmembrane region" description="Helical" evidence="1">
    <location>
        <begin position="33"/>
        <end position="51"/>
    </location>
</feature>
<organism evidence="2 4">
    <name type="scientific">Nguyenibacter vanlangensis</name>
    <dbReference type="NCBI Taxonomy" id="1216886"/>
    <lineage>
        <taxon>Bacteria</taxon>
        <taxon>Pseudomonadati</taxon>
        <taxon>Pseudomonadota</taxon>
        <taxon>Alphaproteobacteria</taxon>
        <taxon>Acetobacterales</taxon>
        <taxon>Acetobacteraceae</taxon>
        <taxon>Nguyenibacter</taxon>
    </lineage>
</organism>
<evidence type="ECO:0000313" key="5">
    <source>
        <dbReference type="Proteomes" id="UP001449795"/>
    </source>
</evidence>
<accession>A0A7Y7M8H3</accession>
<gene>
    <name evidence="3" type="ORF">AAC691_05465</name>
    <name evidence="2" type="ORF">HUK84_14225</name>
</gene>
<feature type="transmembrane region" description="Helical" evidence="1">
    <location>
        <begin position="57"/>
        <end position="73"/>
    </location>
</feature>
<reference evidence="3 5" key="2">
    <citation type="submission" date="2024-04" db="EMBL/GenBank/DDBJ databases">
        <title>Complete genome sequence of Nguyenibacter vanlangesis HBCM-1154, a strain capable of nitrogen fixation, IAA production, and phosphorus solubilization isolated from sugarcane soil.</title>
        <authorList>
            <person name="MY HANH P."/>
        </authorList>
    </citation>
    <scope>NUCLEOTIDE SEQUENCE [LARGE SCALE GENOMIC DNA]</scope>
    <source>
        <strain evidence="3 5">HBCM 1154</strain>
    </source>
</reference>
<keyword evidence="5" id="KW-1185">Reference proteome</keyword>
<sequence>MLRGTLWFWMFGGEPWFRIRVGNGISRPLNLKGWLFTVTSISAVILLSLVFPEPYNHFVFMGGLGVVFGLMYLKSGVP</sequence>
<evidence type="ECO:0000256" key="1">
    <source>
        <dbReference type="SAM" id="Phobius"/>
    </source>
</evidence>
<keyword evidence="1" id="KW-0472">Membrane</keyword>
<dbReference type="EMBL" id="JABXXP010000383">
    <property type="protein sequence ID" value="NVN12263.1"/>
    <property type="molecule type" value="Genomic_DNA"/>
</dbReference>
<protein>
    <submittedName>
        <fullName evidence="2">Uncharacterized protein</fullName>
    </submittedName>
</protein>
<dbReference type="RefSeq" id="WP_176640877.1">
    <property type="nucleotide sequence ID" value="NZ_CP152276.1"/>
</dbReference>
<reference evidence="2 4" key="1">
    <citation type="submission" date="2020-06" db="EMBL/GenBank/DDBJ databases">
        <title>Description of novel acetic acid bacteria.</title>
        <authorList>
            <person name="Sombolestani A."/>
        </authorList>
    </citation>
    <scope>NUCLEOTIDE SEQUENCE [LARGE SCALE GENOMIC DNA]</scope>
    <source>
        <strain evidence="2 4">LMG 31431</strain>
    </source>
</reference>
<name>A0A7Y7M8H3_9PROT</name>
<evidence type="ECO:0000313" key="4">
    <source>
        <dbReference type="Proteomes" id="UP000534870"/>
    </source>
</evidence>
<keyword evidence="1" id="KW-0812">Transmembrane</keyword>
<dbReference type="EMBL" id="CP152276">
    <property type="protein sequence ID" value="XAE43879.1"/>
    <property type="molecule type" value="Genomic_DNA"/>
</dbReference>
<evidence type="ECO:0000313" key="3">
    <source>
        <dbReference type="EMBL" id="XAE43879.1"/>
    </source>
</evidence>